<evidence type="ECO:0000259" key="5">
    <source>
        <dbReference type="PROSITE" id="PS50977"/>
    </source>
</evidence>
<evidence type="ECO:0000256" key="4">
    <source>
        <dbReference type="PROSITE-ProRule" id="PRU00335"/>
    </source>
</evidence>
<dbReference type="Gene3D" id="1.10.10.60">
    <property type="entry name" value="Homeodomain-like"/>
    <property type="match status" value="1"/>
</dbReference>
<sequence>MSPRPKVGLELSTILEAAGDIADQQGMAEVTLANLAKKLGIRPPSLYNHFDGLPGLRKKLAIHAINQLYENLSDAAKGKEGTEAVLAMSMAYVNFSRIHPGLYEATLIAPNPEDMDVQRAGGKIVDLTVRVLQAYQLEGERAFHTVRGLRSILHGFSALELKGGFKMNLDLDDSLTIIIQAFLKGMEKA</sequence>
<evidence type="ECO:0000256" key="2">
    <source>
        <dbReference type="ARBA" id="ARBA00023125"/>
    </source>
</evidence>
<dbReference type="InterPro" id="IPR001647">
    <property type="entry name" value="HTH_TetR"/>
</dbReference>
<feature type="DNA-binding region" description="H-T-H motif" evidence="4">
    <location>
        <begin position="31"/>
        <end position="50"/>
    </location>
</feature>
<keyword evidence="2 4" id="KW-0238">DNA-binding</keyword>
<dbReference type="OrthoDB" id="71867at2"/>
<evidence type="ECO:0000256" key="1">
    <source>
        <dbReference type="ARBA" id="ARBA00023015"/>
    </source>
</evidence>
<accession>A0A2N5HC87</accession>
<name>A0A2N5HC87_9BACI</name>
<gene>
    <name evidence="6" type="ORF">CVD27_15790</name>
</gene>
<reference evidence="6 7" key="1">
    <citation type="submission" date="2017-11" db="EMBL/GenBank/DDBJ databases">
        <title>Comparitive Functional Genomics of Dry Heat Resistant strains isolated from the Viking Spacecraft.</title>
        <authorList>
            <person name="Seuylemezian A."/>
            <person name="Cooper K."/>
            <person name="Vaishampayan P."/>
        </authorList>
    </citation>
    <scope>NUCLEOTIDE SEQUENCE [LARGE SCALE GENOMIC DNA]</scope>
    <source>
        <strain evidence="6 7">V32-6</strain>
    </source>
</reference>
<dbReference type="PROSITE" id="PS50977">
    <property type="entry name" value="HTH_TETR_2"/>
    <property type="match status" value="1"/>
</dbReference>
<dbReference type="SUPFAM" id="SSF48498">
    <property type="entry name" value="Tetracyclin repressor-like, C-terminal domain"/>
    <property type="match status" value="1"/>
</dbReference>
<evidence type="ECO:0000256" key="3">
    <source>
        <dbReference type="ARBA" id="ARBA00023163"/>
    </source>
</evidence>
<dbReference type="InterPro" id="IPR036271">
    <property type="entry name" value="Tet_transcr_reg_TetR-rel_C_sf"/>
</dbReference>
<evidence type="ECO:0000313" key="7">
    <source>
        <dbReference type="Proteomes" id="UP000234950"/>
    </source>
</evidence>
<proteinExistence type="predicted"/>
<evidence type="ECO:0000313" key="6">
    <source>
        <dbReference type="EMBL" id="PLS03124.1"/>
    </source>
</evidence>
<dbReference type="Pfam" id="PF13305">
    <property type="entry name" value="TetR_C_33"/>
    <property type="match status" value="1"/>
</dbReference>
<keyword evidence="7" id="KW-1185">Reference proteome</keyword>
<dbReference type="Proteomes" id="UP000234950">
    <property type="component" value="Unassembled WGS sequence"/>
</dbReference>
<dbReference type="EMBL" id="PGVE01000063">
    <property type="protein sequence ID" value="PLS03124.1"/>
    <property type="molecule type" value="Genomic_DNA"/>
</dbReference>
<keyword evidence="3" id="KW-0804">Transcription</keyword>
<dbReference type="AlphaFoldDB" id="A0A2N5HC87"/>
<organism evidence="6 7">
    <name type="scientific">Neobacillus cucumis</name>
    <dbReference type="NCBI Taxonomy" id="1740721"/>
    <lineage>
        <taxon>Bacteria</taxon>
        <taxon>Bacillati</taxon>
        <taxon>Bacillota</taxon>
        <taxon>Bacilli</taxon>
        <taxon>Bacillales</taxon>
        <taxon>Bacillaceae</taxon>
        <taxon>Neobacillus</taxon>
    </lineage>
</organism>
<dbReference type="Pfam" id="PF00440">
    <property type="entry name" value="TetR_N"/>
    <property type="match status" value="1"/>
</dbReference>
<dbReference type="InterPro" id="IPR009057">
    <property type="entry name" value="Homeodomain-like_sf"/>
</dbReference>
<dbReference type="RefSeq" id="WP_101648855.1">
    <property type="nucleotide sequence ID" value="NZ_PGVE01000063.1"/>
</dbReference>
<dbReference type="Gene3D" id="1.10.357.10">
    <property type="entry name" value="Tetracycline Repressor, domain 2"/>
    <property type="match status" value="1"/>
</dbReference>
<dbReference type="SUPFAM" id="SSF46689">
    <property type="entry name" value="Homeodomain-like"/>
    <property type="match status" value="1"/>
</dbReference>
<dbReference type="InterPro" id="IPR025996">
    <property type="entry name" value="MT1864/Rv1816-like_C"/>
</dbReference>
<comment type="caution">
    <text evidence="6">The sequence shown here is derived from an EMBL/GenBank/DDBJ whole genome shotgun (WGS) entry which is preliminary data.</text>
</comment>
<dbReference type="GO" id="GO:0003677">
    <property type="term" value="F:DNA binding"/>
    <property type="evidence" value="ECO:0007669"/>
    <property type="project" value="UniProtKB-UniRule"/>
</dbReference>
<keyword evidence="1" id="KW-0805">Transcription regulation</keyword>
<protein>
    <submittedName>
        <fullName evidence="6">TetR family transcriptional regulator</fullName>
    </submittedName>
</protein>
<feature type="domain" description="HTH tetR-type" evidence="5">
    <location>
        <begin position="8"/>
        <end position="68"/>
    </location>
</feature>